<sequence>METIGLRRFRIGIVIISLLTVVLMAAYYGSYTASNTDPNLDWRDWDNIILSIIIFFSYIYAVKGKPYLNKFIRAFLVLAASALFLYVNVGYLIDAINGSSGHNGQSGFRCETGNTTCYIFWAYTFMCIITSVLLIVDLFWTLRLGPLKPKSSQYGRYGYGEQANVTTVSPYQPQQGAYYQMQPLDANSDQRI</sequence>
<evidence type="ECO:0000313" key="2">
    <source>
        <dbReference type="EMBL" id="KAG0021618.1"/>
    </source>
</evidence>
<dbReference type="Proteomes" id="UP000703661">
    <property type="component" value="Unassembled WGS sequence"/>
</dbReference>
<evidence type="ECO:0008006" key="4">
    <source>
        <dbReference type="Google" id="ProtNLM"/>
    </source>
</evidence>
<organism evidence="2 3">
    <name type="scientific">Entomortierella chlamydospora</name>
    <dbReference type="NCBI Taxonomy" id="101097"/>
    <lineage>
        <taxon>Eukaryota</taxon>
        <taxon>Fungi</taxon>
        <taxon>Fungi incertae sedis</taxon>
        <taxon>Mucoromycota</taxon>
        <taxon>Mortierellomycotina</taxon>
        <taxon>Mortierellomycetes</taxon>
        <taxon>Mortierellales</taxon>
        <taxon>Mortierellaceae</taxon>
        <taxon>Entomortierella</taxon>
    </lineage>
</organism>
<feature type="transmembrane region" description="Helical" evidence="1">
    <location>
        <begin position="118"/>
        <end position="140"/>
    </location>
</feature>
<keyword evidence="1" id="KW-0812">Transmembrane</keyword>
<gene>
    <name evidence="2" type="ORF">BGZ80_002025</name>
</gene>
<keyword evidence="3" id="KW-1185">Reference proteome</keyword>
<feature type="transmembrane region" description="Helical" evidence="1">
    <location>
        <begin position="74"/>
        <end position="93"/>
    </location>
</feature>
<evidence type="ECO:0000256" key="1">
    <source>
        <dbReference type="SAM" id="Phobius"/>
    </source>
</evidence>
<feature type="transmembrane region" description="Helical" evidence="1">
    <location>
        <begin position="45"/>
        <end position="62"/>
    </location>
</feature>
<accession>A0A9P6N2R8</accession>
<feature type="transmembrane region" description="Helical" evidence="1">
    <location>
        <begin position="12"/>
        <end position="33"/>
    </location>
</feature>
<comment type="caution">
    <text evidence="2">The sequence shown here is derived from an EMBL/GenBank/DDBJ whole genome shotgun (WGS) entry which is preliminary data.</text>
</comment>
<evidence type="ECO:0000313" key="3">
    <source>
        <dbReference type="Proteomes" id="UP000703661"/>
    </source>
</evidence>
<keyword evidence="1" id="KW-1133">Transmembrane helix</keyword>
<protein>
    <recommendedName>
        <fullName evidence="4">MARVEL domain-containing protein</fullName>
    </recommendedName>
</protein>
<keyword evidence="1" id="KW-0472">Membrane</keyword>
<dbReference type="AlphaFoldDB" id="A0A9P6N2R8"/>
<reference evidence="2" key="1">
    <citation type="journal article" date="2020" name="Fungal Divers.">
        <title>Resolving the Mortierellaceae phylogeny through synthesis of multi-gene phylogenetics and phylogenomics.</title>
        <authorList>
            <person name="Vandepol N."/>
            <person name="Liber J."/>
            <person name="Desiro A."/>
            <person name="Na H."/>
            <person name="Kennedy M."/>
            <person name="Barry K."/>
            <person name="Grigoriev I.V."/>
            <person name="Miller A.N."/>
            <person name="O'Donnell K."/>
            <person name="Stajich J.E."/>
            <person name="Bonito G."/>
        </authorList>
    </citation>
    <scope>NUCLEOTIDE SEQUENCE</scope>
    <source>
        <strain evidence="2">NRRL 2769</strain>
    </source>
</reference>
<dbReference type="EMBL" id="JAAAID010000149">
    <property type="protein sequence ID" value="KAG0021618.1"/>
    <property type="molecule type" value="Genomic_DNA"/>
</dbReference>
<name>A0A9P6N2R8_9FUNG</name>
<dbReference type="OrthoDB" id="2448085at2759"/>
<proteinExistence type="predicted"/>